<dbReference type="InterPro" id="IPR007492">
    <property type="entry name" value="LytTR_DNA-bd_dom"/>
</dbReference>
<accession>A0ABS2KC55</accession>
<evidence type="ECO:0000259" key="4">
    <source>
        <dbReference type="PROSITE" id="PS50930"/>
    </source>
</evidence>
<evidence type="ECO:0000313" key="5">
    <source>
        <dbReference type="EMBL" id="MBM7128771.1"/>
    </source>
</evidence>
<evidence type="ECO:0000256" key="1">
    <source>
        <dbReference type="ARBA" id="ARBA00023012"/>
    </source>
</evidence>
<protein>
    <submittedName>
        <fullName evidence="5">Response regulator transcription factor</fullName>
    </submittedName>
</protein>
<proteinExistence type="predicted"/>
<dbReference type="InterPro" id="IPR001789">
    <property type="entry name" value="Sig_transdc_resp-reg_receiver"/>
</dbReference>
<dbReference type="RefSeq" id="WP_204630387.1">
    <property type="nucleotide sequence ID" value="NZ_BSOC01000006.1"/>
</dbReference>
<dbReference type="PANTHER" id="PTHR37299">
    <property type="entry name" value="TRANSCRIPTIONAL REGULATOR-RELATED"/>
    <property type="match status" value="1"/>
</dbReference>
<organism evidence="5 6">
    <name type="scientific">Dyella mobilis</name>
    <dbReference type="NCBI Taxonomy" id="1849582"/>
    <lineage>
        <taxon>Bacteria</taxon>
        <taxon>Pseudomonadati</taxon>
        <taxon>Pseudomonadota</taxon>
        <taxon>Gammaproteobacteria</taxon>
        <taxon>Lysobacterales</taxon>
        <taxon>Rhodanobacteraceae</taxon>
        <taxon>Dyella</taxon>
    </lineage>
</organism>
<dbReference type="PANTHER" id="PTHR37299:SF1">
    <property type="entry name" value="STAGE 0 SPORULATION PROTEIN A HOMOLOG"/>
    <property type="match status" value="1"/>
</dbReference>
<gene>
    <name evidence="5" type="ORF">ISS99_04480</name>
</gene>
<evidence type="ECO:0000256" key="2">
    <source>
        <dbReference type="PROSITE-ProRule" id="PRU00169"/>
    </source>
</evidence>
<reference evidence="5" key="1">
    <citation type="submission" date="2020-10" db="EMBL/GenBank/DDBJ databases">
        <title>Phylogeny of dyella-like bacteria.</title>
        <authorList>
            <person name="Fu J."/>
        </authorList>
    </citation>
    <scope>NUCLEOTIDE SEQUENCE</scope>
    <source>
        <strain evidence="5">DHON07</strain>
    </source>
</reference>
<sequence length="251" mass="28646">MIRVVIVDDEPLARRGVKVCLRRAPDVSVVGEADCCEDAVEIIDRLQPELIFLDVQMPGLDGFQMLSRLKCQDPPLVIFLTAHASYALKAFDVRAIDYVMKPIDDDRFADALRLARQRLLERSAGKQLAHSAGQENPRWEPRLEVRSGGKLQWVEVSDIDWIEASGDYVTLHVGKRTHMIHCSLDSIEQRLHPTQFARIHRSSIVALERMQGFSLLPSRDAIITLKDGTELRVSRRFRHRLRLDTAHSRLP</sequence>
<dbReference type="Gene3D" id="2.40.50.1020">
    <property type="entry name" value="LytTr DNA-binding domain"/>
    <property type="match status" value="1"/>
</dbReference>
<dbReference type="SMART" id="SM00448">
    <property type="entry name" value="REC"/>
    <property type="match status" value="1"/>
</dbReference>
<dbReference type="SUPFAM" id="SSF52172">
    <property type="entry name" value="CheY-like"/>
    <property type="match status" value="1"/>
</dbReference>
<dbReference type="Pfam" id="PF00072">
    <property type="entry name" value="Response_reg"/>
    <property type="match status" value="1"/>
</dbReference>
<name>A0ABS2KC55_9GAMM</name>
<comment type="caution">
    <text evidence="5">The sequence shown here is derived from an EMBL/GenBank/DDBJ whole genome shotgun (WGS) entry which is preliminary data.</text>
</comment>
<feature type="domain" description="Response regulatory" evidence="3">
    <location>
        <begin position="3"/>
        <end position="116"/>
    </location>
</feature>
<keyword evidence="2" id="KW-0597">Phosphoprotein</keyword>
<dbReference type="PROSITE" id="PS50930">
    <property type="entry name" value="HTH_LYTTR"/>
    <property type="match status" value="1"/>
</dbReference>
<dbReference type="InterPro" id="IPR046947">
    <property type="entry name" value="LytR-like"/>
</dbReference>
<keyword evidence="1" id="KW-0902">Two-component regulatory system</keyword>
<dbReference type="SMART" id="SM00850">
    <property type="entry name" value="LytTR"/>
    <property type="match status" value="1"/>
</dbReference>
<dbReference type="Gene3D" id="3.40.50.2300">
    <property type="match status" value="1"/>
</dbReference>
<dbReference type="Pfam" id="PF04397">
    <property type="entry name" value="LytTR"/>
    <property type="match status" value="1"/>
</dbReference>
<evidence type="ECO:0000259" key="3">
    <source>
        <dbReference type="PROSITE" id="PS50110"/>
    </source>
</evidence>
<dbReference type="Proteomes" id="UP001430193">
    <property type="component" value="Unassembled WGS sequence"/>
</dbReference>
<feature type="modified residue" description="4-aspartylphosphate" evidence="2">
    <location>
        <position position="54"/>
    </location>
</feature>
<evidence type="ECO:0000313" key="6">
    <source>
        <dbReference type="Proteomes" id="UP001430193"/>
    </source>
</evidence>
<feature type="domain" description="HTH LytTR-type" evidence="4">
    <location>
        <begin position="143"/>
        <end position="247"/>
    </location>
</feature>
<dbReference type="PROSITE" id="PS50110">
    <property type="entry name" value="RESPONSE_REGULATORY"/>
    <property type="match status" value="1"/>
</dbReference>
<dbReference type="EMBL" id="JADIKF010000035">
    <property type="protein sequence ID" value="MBM7128771.1"/>
    <property type="molecule type" value="Genomic_DNA"/>
</dbReference>
<dbReference type="InterPro" id="IPR011006">
    <property type="entry name" value="CheY-like_superfamily"/>
</dbReference>
<keyword evidence="6" id="KW-1185">Reference proteome</keyword>